<dbReference type="Pfam" id="PF03142">
    <property type="entry name" value="Chitin_synth_2"/>
    <property type="match status" value="1"/>
</dbReference>
<feature type="transmembrane region" description="Helical" evidence="5">
    <location>
        <begin position="802"/>
        <end position="826"/>
    </location>
</feature>
<keyword evidence="2 5" id="KW-0812">Transmembrane</keyword>
<feature type="compositionally biased region" description="Low complexity" evidence="4">
    <location>
        <begin position="111"/>
        <end position="129"/>
    </location>
</feature>
<keyword evidence="5" id="KW-1133">Transmembrane helix</keyword>
<gene>
    <name evidence="6" type="ORF">SPSC_06347</name>
</gene>
<evidence type="ECO:0000313" key="6">
    <source>
        <dbReference type="EMBL" id="CDR88975.1"/>
    </source>
</evidence>
<evidence type="ECO:0000256" key="4">
    <source>
        <dbReference type="SAM" id="MobiDB-lite"/>
    </source>
</evidence>
<dbReference type="AlphaFoldDB" id="A0A127Z5G1"/>
<feature type="compositionally biased region" description="Acidic residues" evidence="4">
    <location>
        <begin position="210"/>
        <end position="219"/>
    </location>
</feature>
<dbReference type="PANTHER" id="PTHR22914">
    <property type="entry name" value="CHITIN SYNTHASE"/>
    <property type="match status" value="1"/>
</dbReference>
<sequence>MTEGHTNDAQSSPQQHAQTQASTPSTSSTSRTPFQFAPVPARFRRHLEPRPTPPEAVARRELSSRPCSYTSSRRNSDAGSVSSNGEDDDVFDSDGLQFEPHPSNPAWQSQPMTPTTPMTPMTPLTPVTPGWRRSYSGWKKRNSSCRVSIVEQDEQSPSCTTQEQLEAAQTEEETVPAIPTSATEVAAQEQSARGTASSTASSSESIPESLSDDESETADDVEEIGLAQDQPQPLQLRTRVRARQQGTIAPTQVVEQDPFADSNQIVSAAPEAASNSFASPEDDIQPINDMDKDRDIEKQSMDAHARGGKAAFDESLFPDYAPLVQSRVTVGRHGLILAIGALNLGLVILFLFLAPAGASLVVMVALKSRDILSVLWQSLLFILQVISKPFRKRKEVVIHPPRKIVSLVPVYKESTQDVLDTVDSIIQDNPVRSQDFNIITIMADGFDVEDDVIIQETICRVEDSPYFSWKSRESAFRLQFGFRMGHPIMIVRKVKNADKKDSLIFAFDFFNSDNEATGHCNSEARAMVLDHIRRLYDQPDLEFFDFVFCIDADTKILAGSVNVLADRLMDEGEQTVGACGIVEADFEKPGRSLRTCGLWYFWDHFQGFQYTYGQWIRRRSESSWGRVTCMPGAITMLRTGAILGQASAEYRKHVQNGNLVNRQVQYQGTDRRLCWSIISRSKDVRTVLETRAACFPIPLQSLSHYLLQRRRWGSNAYFNAFVTVTQQNQHLVTRIWMALELTRSTLVFFRMYSFAHFVYNLVTKFSILGVAPLLAITLLPQIWFLLFVVIPTKRYRPLLHHLFYGAVLNRLCSIVLTPTVYANVLLGFGDFRWGKSHTGANAANQQQQEEDKDAVQLADAMEKGESRPCTPPKDQTEVC</sequence>
<dbReference type="EMBL" id="LK056693">
    <property type="protein sequence ID" value="CDR88975.1"/>
    <property type="molecule type" value="Genomic_DNA"/>
</dbReference>
<evidence type="ECO:0000256" key="3">
    <source>
        <dbReference type="ARBA" id="ARBA00023136"/>
    </source>
</evidence>
<dbReference type="GO" id="GO:0030428">
    <property type="term" value="C:cell septum"/>
    <property type="evidence" value="ECO:0007669"/>
    <property type="project" value="TreeGrafter"/>
</dbReference>
<feature type="transmembrane region" description="Helical" evidence="5">
    <location>
        <begin position="765"/>
        <end position="790"/>
    </location>
</feature>
<dbReference type="GO" id="GO:0006031">
    <property type="term" value="P:chitin biosynthetic process"/>
    <property type="evidence" value="ECO:0007669"/>
    <property type="project" value="TreeGrafter"/>
</dbReference>
<feature type="region of interest" description="Disordered" evidence="4">
    <location>
        <begin position="1"/>
        <end position="219"/>
    </location>
</feature>
<feature type="transmembrane region" description="Helical" evidence="5">
    <location>
        <begin position="335"/>
        <end position="365"/>
    </location>
</feature>
<dbReference type="GO" id="GO:0016020">
    <property type="term" value="C:membrane"/>
    <property type="evidence" value="ECO:0007669"/>
    <property type="project" value="UniProtKB-SubCell"/>
</dbReference>
<proteinExistence type="predicted"/>
<dbReference type="GO" id="GO:0071944">
    <property type="term" value="C:cell periphery"/>
    <property type="evidence" value="ECO:0007669"/>
    <property type="project" value="TreeGrafter"/>
</dbReference>
<dbReference type="PANTHER" id="PTHR22914:SF41">
    <property type="entry name" value="CHITIN SYNTHASE 7"/>
    <property type="match status" value="1"/>
</dbReference>
<dbReference type="GO" id="GO:0004100">
    <property type="term" value="F:chitin synthase activity"/>
    <property type="evidence" value="ECO:0007669"/>
    <property type="project" value="InterPro"/>
</dbReference>
<feature type="compositionally biased region" description="Low complexity" evidence="4">
    <location>
        <begin position="195"/>
        <end position="209"/>
    </location>
</feature>
<protein>
    <recommendedName>
        <fullName evidence="7">Chitin synthase</fullName>
    </recommendedName>
</protein>
<feature type="compositionally biased region" description="Polar residues" evidence="4">
    <location>
        <begin position="65"/>
        <end position="84"/>
    </location>
</feature>
<dbReference type="OrthoDB" id="370884at2759"/>
<organism evidence="6">
    <name type="scientific">Sporisorium scitamineum</name>
    <dbReference type="NCBI Taxonomy" id="49012"/>
    <lineage>
        <taxon>Eukaryota</taxon>
        <taxon>Fungi</taxon>
        <taxon>Dikarya</taxon>
        <taxon>Basidiomycota</taxon>
        <taxon>Ustilaginomycotina</taxon>
        <taxon>Ustilaginomycetes</taxon>
        <taxon>Ustilaginales</taxon>
        <taxon>Ustilaginaceae</taxon>
        <taxon>Sporisorium</taxon>
    </lineage>
</organism>
<comment type="subcellular location">
    <subcellularLocation>
        <location evidence="1">Membrane</location>
        <topology evidence="1">Multi-pass membrane protein</topology>
    </subcellularLocation>
</comment>
<keyword evidence="3 5" id="KW-0472">Membrane</keyword>
<dbReference type="InterPro" id="IPR004835">
    <property type="entry name" value="Chitin_synth"/>
</dbReference>
<reference evidence="6" key="1">
    <citation type="submission" date="2014-06" db="EMBL/GenBank/DDBJ databases">
        <authorList>
            <person name="Ju J."/>
            <person name="Zhang J."/>
        </authorList>
    </citation>
    <scope>NUCLEOTIDE SEQUENCE</scope>
    <source>
        <strain evidence="6">SscI8</strain>
    </source>
</reference>
<evidence type="ECO:0000256" key="2">
    <source>
        <dbReference type="ARBA" id="ARBA00022692"/>
    </source>
</evidence>
<evidence type="ECO:0008006" key="7">
    <source>
        <dbReference type="Google" id="ProtNLM"/>
    </source>
</evidence>
<evidence type="ECO:0000256" key="1">
    <source>
        <dbReference type="ARBA" id="ARBA00004141"/>
    </source>
</evidence>
<feature type="region of interest" description="Disordered" evidence="4">
    <location>
        <begin position="840"/>
        <end position="879"/>
    </location>
</feature>
<name>A0A127Z5G1_9BASI</name>
<evidence type="ECO:0000256" key="5">
    <source>
        <dbReference type="SAM" id="Phobius"/>
    </source>
</evidence>
<accession>A0A127Z5G1</accession>
<feature type="compositionally biased region" description="Low complexity" evidence="4">
    <location>
        <begin position="9"/>
        <end position="33"/>
    </location>
</feature>
<feature type="compositionally biased region" description="Polar residues" evidence="4">
    <location>
        <begin position="180"/>
        <end position="194"/>
    </location>
</feature>